<proteinExistence type="inferred from homology"/>
<evidence type="ECO:0000256" key="4">
    <source>
        <dbReference type="ARBA" id="ARBA00022679"/>
    </source>
</evidence>
<dbReference type="HAMAP" id="MF_01148">
    <property type="entry name" value="Lnt"/>
    <property type="match status" value="1"/>
</dbReference>
<feature type="transmembrane region" description="Helical" evidence="9">
    <location>
        <begin position="177"/>
        <end position="194"/>
    </location>
</feature>
<dbReference type="Pfam" id="PF20154">
    <property type="entry name" value="LNT_N"/>
    <property type="match status" value="1"/>
</dbReference>
<reference evidence="11 12" key="1">
    <citation type="submission" date="2017-11" db="EMBL/GenBank/DDBJ databases">
        <title>Infants hospitalized years apart are colonized by the same room-sourced microbial strains.</title>
        <authorList>
            <person name="Brooks B."/>
            <person name="Olm M.R."/>
            <person name="Firek B.A."/>
            <person name="Baker R."/>
            <person name="Thomas B.C."/>
            <person name="Morowitz M.J."/>
            <person name="Banfield J.F."/>
        </authorList>
    </citation>
    <scope>NUCLEOTIDE SEQUENCE [LARGE SCALE GENOMIC DNA]</scope>
    <source>
        <strain evidence="11">S2_009_000_R2_76</strain>
    </source>
</reference>
<accession>A0A2W5FC36</accession>
<dbReference type="InterPro" id="IPR036526">
    <property type="entry name" value="C-N_Hydrolase_sf"/>
</dbReference>
<dbReference type="GO" id="GO:0042158">
    <property type="term" value="P:lipoprotein biosynthetic process"/>
    <property type="evidence" value="ECO:0007669"/>
    <property type="project" value="UniProtKB-UniRule"/>
</dbReference>
<evidence type="ECO:0000256" key="2">
    <source>
        <dbReference type="ARBA" id="ARBA00010065"/>
    </source>
</evidence>
<feature type="transmembrane region" description="Helical" evidence="9">
    <location>
        <begin position="494"/>
        <end position="514"/>
    </location>
</feature>
<name>A0A2W5FC36_9SPHI</name>
<evidence type="ECO:0000256" key="1">
    <source>
        <dbReference type="ARBA" id="ARBA00004651"/>
    </source>
</evidence>
<dbReference type="InterPro" id="IPR003010">
    <property type="entry name" value="C-N_Hydrolase"/>
</dbReference>
<dbReference type="Gene3D" id="3.60.110.10">
    <property type="entry name" value="Carbon-nitrogen hydrolase"/>
    <property type="match status" value="1"/>
</dbReference>
<dbReference type="GO" id="GO:0016410">
    <property type="term" value="F:N-acyltransferase activity"/>
    <property type="evidence" value="ECO:0007669"/>
    <property type="project" value="UniProtKB-UniRule"/>
</dbReference>
<dbReference type="PROSITE" id="PS50263">
    <property type="entry name" value="CN_HYDROLASE"/>
    <property type="match status" value="1"/>
</dbReference>
<keyword evidence="3 9" id="KW-1003">Cell membrane</keyword>
<dbReference type="SUPFAM" id="SSF56317">
    <property type="entry name" value="Carbon-nitrogen hydrolase"/>
    <property type="match status" value="1"/>
</dbReference>
<keyword evidence="4 9" id="KW-0808">Transferase</keyword>
<evidence type="ECO:0000256" key="3">
    <source>
        <dbReference type="ARBA" id="ARBA00022475"/>
    </source>
</evidence>
<dbReference type="InterPro" id="IPR004563">
    <property type="entry name" value="Apolipo_AcylTrfase"/>
</dbReference>
<comment type="subcellular location">
    <subcellularLocation>
        <location evidence="1 9">Cell membrane</location>
        <topology evidence="1 9">Multi-pass membrane protein</topology>
    </subcellularLocation>
</comment>
<comment type="function">
    <text evidence="9">Catalyzes the phospholipid dependent N-acylation of the N-terminal cysteine of apolipoprotein, the last step in lipoprotein maturation.</text>
</comment>
<comment type="similarity">
    <text evidence="2 9">Belongs to the CN hydrolase family. Apolipoprotein N-acyltransferase subfamily.</text>
</comment>
<dbReference type="EC" id="2.3.1.269" evidence="9"/>
<evidence type="ECO:0000256" key="8">
    <source>
        <dbReference type="ARBA" id="ARBA00023315"/>
    </source>
</evidence>
<keyword evidence="7 9" id="KW-0472">Membrane</keyword>
<evidence type="ECO:0000256" key="9">
    <source>
        <dbReference type="HAMAP-Rule" id="MF_01148"/>
    </source>
</evidence>
<evidence type="ECO:0000313" key="12">
    <source>
        <dbReference type="Proteomes" id="UP000249645"/>
    </source>
</evidence>
<comment type="catalytic activity">
    <reaction evidence="9">
        <text>N-terminal S-1,2-diacyl-sn-glyceryl-L-cysteinyl-[lipoprotein] + a glycerophospholipid = N-acyl-S-1,2-diacyl-sn-glyceryl-L-cysteinyl-[lipoprotein] + a 2-acyl-sn-glycero-3-phospholipid + H(+)</text>
        <dbReference type="Rhea" id="RHEA:48228"/>
        <dbReference type="Rhea" id="RHEA-COMP:14681"/>
        <dbReference type="Rhea" id="RHEA-COMP:14684"/>
        <dbReference type="ChEBI" id="CHEBI:15378"/>
        <dbReference type="ChEBI" id="CHEBI:136912"/>
        <dbReference type="ChEBI" id="CHEBI:140656"/>
        <dbReference type="ChEBI" id="CHEBI:140657"/>
        <dbReference type="ChEBI" id="CHEBI:140660"/>
        <dbReference type="EC" id="2.3.1.269"/>
    </reaction>
</comment>
<comment type="pathway">
    <text evidence="9">Protein modification; lipoprotein biosynthesis (N-acyl transfer).</text>
</comment>
<comment type="caution">
    <text evidence="11">The sequence shown here is derived from an EMBL/GenBank/DDBJ whole genome shotgun (WGS) entry which is preliminary data.</text>
</comment>
<feature type="transmembrane region" description="Helical" evidence="9">
    <location>
        <begin position="90"/>
        <end position="116"/>
    </location>
</feature>
<evidence type="ECO:0000256" key="6">
    <source>
        <dbReference type="ARBA" id="ARBA00022989"/>
    </source>
</evidence>
<evidence type="ECO:0000259" key="10">
    <source>
        <dbReference type="PROSITE" id="PS50263"/>
    </source>
</evidence>
<dbReference type="PANTHER" id="PTHR38686:SF1">
    <property type="entry name" value="APOLIPOPROTEIN N-ACYLTRANSFERASE"/>
    <property type="match status" value="1"/>
</dbReference>
<dbReference type="UniPathway" id="UPA00666"/>
<keyword evidence="8 9" id="KW-0012">Acyltransferase</keyword>
<feature type="domain" description="CN hydrolase" evidence="10">
    <location>
        <begin position="244"/>
        <end position="481"/>
    </location>
</feature>
<dbReference type="Pfam" id="PF00795">
    <property type="entry name" value="CN_hydrolase"/>
    <property type="match status" value="1"/>
</dbReference>
<dbReference type="AlphaFoldDB" id="A0A2W5FC36"/>
<keyword evidence="5 9" id="KW-0812">Transmembrane</keyword>
<dbReference type="GO" id="GO:0005886">
    <property type="term" value="C:plasma membrane"/>
    <property type="evidence" value="ECO:0007669"/>
    <property type="project" value="UniProtKB-SubCell"/>
</dbReference>
<dbReference type="NCBIfam" id="TIGR00546">
    <property type="entry name" value="lnt"/>
    <property type="match status" value="1"/>
</dbReference>
<dbReference type="Proteomes" id="UP000249645">
    <property type="component" value="Unassembled WGS sequence"/>
</dbReference>
<gene>
    <name evidence="9 11" type="primary">lnt</name>
    <name evidence="11" type="ORF">DI598_02210</name>
</gene>
<evidence type="ECO:0000313" key="11">
    <source>
        <dbReference type="EMBL" id="PZP51824.1"/>
    </source>
</evidence>
<dbReference type="EMBL" id="QFOI01000020">
    <property type="protein sequence ID" value="PZP51824.1"/>
    <property type="molecule type" value="Genomic_DNA"/>
</dbReference>
<keyword evidence="6 9" id="KW-1133">Transmembrane helix</keyword>
<keyword evidence="11" id="KW-0449">Lipoprotein</keyword>
<evidence type="ECO:0000256" key="5">
    <source>
        <dbReference type="ARBA" id="ARBA00022692"/>
    </source>
</evidence>
<protein>
    <recommendedName>
        <fullName evidence="9">Apolipoprotein N-acyltransferase</fullName>
        <shortName evidence="9">ALP N-acyltransferase</shortName>
        <ecNumber evidence="9">2.3.1.269</ecNumber>
    </recommendedName>
</protein>
<feature type="transmembrane region" description="Helical" evidence="9">
    <location>
        <begin position="153"/>
        <end position="171"/>
    </location>
</feature>
<sequence>MSTVKKSTSSKKYNIRMNWLAALAAIPISLGIQMVDTPFNWLLLVPIFYICLDASRKQILIRASIFGTTASVINFFWLMDAISRYSQTGYLAGILMILAFALFFSVYASLIGLVYYYLIPKNRNYKSYWFFACLAGGSLGVLLDWSMEHFGSGFAMCLYLNYIPAATNLYAIQPASLGGPFVITFFGAMLNYLIAEFIKSRQWKMLMIPFGGLILYLGWGAIILHSYQQKEPKYQQKTIKATVLSENMLPEESWNESNGNQIARDYFQLEQIAIKSNSQLALWSESAVPWSFRTDDDFLKAIDSLSAPAGVTHLIGINTEVGKNAFYNSIYCVNPGMKISGRYDKRIALYLAEKPLWGLSLPFLTFGKQEYKEGTSNAPLRTPYGYAGMVLCNESVLTQPAWSSVREGANFLVNPGNDGWFAQTYVSRLHFYYARMRAVETRKDIVINNNNGFSGLIKSTGEIAMKENNEGPKAFVVDITPNTYQPLALKVSNFFVISALVCFIAVSLFNILVIKKRQ</sequence>
<feature type="transmembrane region" description="Helical" evidence="9">
    <location>
        <begin position="59"/>
        <end position="78"/>
    </location>
</feature>
<organism evidence="11 12">
    <name type="scientific">Pseudopedobacter saltans</name>
    <dbReference type="NCBI Taxonomy" id="151895"/>
    <lineage>
        <taxon>Bacteria</taxon>
        <taxon>Pseudomonadati</taxon>
        <taxon>Bacteroidota</taxon>
        <taxon>Sphingobacteriia</taxon>
        <taxon>Sphingobacteriales</taxon>
        <taxon>Sphingobacteriaceae</taxon>
        <taxon>Pseudopedobacter</taxon>
    </lineage>
</organism>
<dbReference type="InterPro" id="IPR045378">
    <property type="entry name" value="LNT_N"/>
</dbReference>
<feature type="transmembrane region" description="Helical" evidence="9">
    <location>
        <begin position="128"/>
        <end position="146"/>
    </location>
</feature>
<evidence type="ECO:0000256" key="7">
    <source>
        <dbReference type="ARBA" id="ARBA00023136"/>
    </source>
</evidence>
<dbReference type="PANTHER" id="PTHR38686">
    <property type="entry name" value="APOLIPOPROTEIN N-ACYLTRANSFERASE"/>
    <property type="match status" value="1"/>
</dbReference>
<feature type="transmembrane region" description="Helical" evidence="9">
    <location>
        <begin position="206"/>
        <end position="227"/>
    </location>
</feature>